<evidence type="ECO:0000256" key="3">
    <source>
        <dbReference type="ARBA" id="ARBA00023242"/>
    </source>
</evidence>
<feature type="compositionally biased region" description="Polar residues" evidence="5">
    <location>
        <begin position="190"/>
        <end position="201"/>
    </location>
</feature>
<accession>A0A139HAJ7</accession>
<evidence type="ECO:0000259" key="6">
    <source>
        <dbReference type="PROSITE" id="PS50071"/>
    </source>
</evidence>
<evidence type="ECO:0000313" key="8">
    <source>
        <dbReference type="Proteomes" id="UP000070133"/>
    </source>
</evidence>
<dbReference type="InterPro" id="IPR008422">
    <property type="entry name" value="KN_HD"/>
</dbReference>
<dbReference type="InterPro" id="IPR009057">
    <property type="entry name" value="Homeodomain-like_sf"/>
</dbReference>
<organism evidence="7 8">
    <name type="scientific">Pseudocercospora eumusae</name>
    <dbReference type="NCBI Taxonomy" id="321146"/>
    <lineage>
        <taxon>Eukaryota</taxon>
        <taxon>Fungi</taxon>
        <taxon>Dikarya</taxon>
        <taxon>Ascomycota</taxon>
        <taxon>Pezizomycotina</taxon>
        <taxon>Dothideomycetes</taxon>
        <taxon>Dothideomycetidae</taxon>
        <taxon>Mycosphaerellales</taxon>
        <taxon>Mycosphaerellaceae</taxon>
        <taxon>Pseudocercospora</taxon>
    </lineage>
</organism>
<dbReference type="GO" id="GO:0005634">
    <property type="term" value="C:nucleus"/>
    <property type="evidence" value="ECO:0007669"/>
    <property type="project" value="UniProtKB-SubCell"/>
</dbReference>
<dbReference type="GO" id="GO:0003677">
    <property type="term" value="F:DNA binding"/>
    <property type="evidence" value="ECO:0007669"/>
    <property type="project" value="UniProtKB-UniRule"/>
</dbReference>
<dbReference type="Gene3D" id="1.10.10.60">
    <property type="entry name" value="Homeodomain-like"/>
    <property type="match status" value="1"/>
</dbReference>
<dbReference type="STRING" id="321146.A0A139HAJ7"/>
<keyword evidence="3 4" id="KW-0539">Nucleus</keyword>
<proteinExistence type="predicted"/>
<dbReference type="InterPro" id="IPR050224">
    <property type="entry name" value="TALE_homeobox"/>
</dbReference>
<sequence>MPDSVIMESLSLSDAQPYHRQRRHRSPRLPTPENSRSSNEALDSTSPYEAHPAIRNLLSRPAPERTMSLGLPHGATHLRRDSRNTGAPHSPPYASGDMQKPSLPPLKTVLADNISSPPRTPSPRGSPMQTGPREPSYTTSTFKPPALYPNKKQRTEPGLRSAPPYPGPDRINPTLPPSATLDRRPDGSSVRGSSHYPSLSAQMDIDSRRPSMHTLTAPHTAISPPWASQYHSAKSSSSRSSFETSASHYQTPEQTPTSIILEPAFPRMSTMPGPVQDPFAREMRDSFSHSSERPTSRRGSTSGYAAYPPAPYDREPSRPGPYQQGSRYSIPLRHAYAEPRDSMRYGRPEEQQPRSINGYPQHSYQTHAPAFFMPSHYEYQHGKARKRSNLPKQSTEIMKQWFDQVCMPTVGLHLTVLATNISNPYPSEEQKAIFSNATGISMTQVSNWFINHRRRCPELRDKREKSRGGSRDCDS</sequence>
<keyword evidence="1 4" id="KW-0238">DNA-binding</keyword>
<comment type="subcellular location">
    <subcellularLocation>
        <location evidence="4">Nucleus</location>
    </subcellularLocation>
</comment>
<dbReference type="PANTHER" id="PTHR11850">
    <property type="entry name" value="HOMEOBOX PROTEIN TRANSCRIPTION FACTORS"/>
    <property type="match status" value="1"/>
</dbReference>
<dbReference type="AlphaFoldDB" id="A0A139HAJ7"/>
<dbReference type="SUPFAM" id="SSF46689">
    <property type="entry name" value="Homeodomain-like"/>
    <property type="match status" value="1"/>
</dbReference>
<feature type="DNA-binding region" description="Homeobox" evidence="4">
    <location>
        <begin position="383"/>
        <end position="460"/>
    </location>
</feature>
<evidence type="ECO:0000256" key="1">
    <source>
        <dbReference type="ARBA" id="ARBA00023125"/>
    </source>
</evidence>
<feature type="compositionally biased region" description="Basic and acidic residues" evidence="5">
    <location>
        <begin position="335"/>
        <end position="352"/>
    </location>
</feature>
<keyword evidence="2 4" id="KW-0371">Homeobox</keyword>
<reference evidence="7 8" key="1">
    <citation type="submission" date="2015-07" db="EMBL/GenBank/DDBJ databases">
        <title>Comparative genomics of the Sigatoka disease complex on banana suggests a link between parallel evolutionary changes in Pseudocercospora fijiensis and Pseudocercospora eumusae and increased virulence on the banana host.</title>
        <authorList>
            <person name="Chang T.-C."/>
            <person name="Salvucci A."/>
            <person name="Crous P.W."/>
            <person name="Stergiopoulos I."/>
        </authorList>
    </citation>
    <scope>NUCLEOTIDE SEQUENCE [LARGE SCALE GENOMIC DNA]</scope>
    <source>
        <strain evidence="7 8">CBS 114824</strain>
    </source>
</reference>
<evidence type="ECO:0000256" key="4">
    <source>
        <dbReference type="PROSITE-ProRule" id="PRU00108"/>
    </source>
</evidence>
<dbReference type="GO" id="GO:0006355">
    <property type="term" value="P:regulation of DNA-templated transcription"/>
    <property type="evidence" value="ECO:0007669"/>
    <property type="project" value="InterPro"/>
</dbReference>
<comment type="caution">
    <text evidence="7">The sequence shown here is derived from an EMBL/GenBank/DDBJ whole genome shotgun (WGS) entry which is preliminary data.</text>
</comment>
<feature type="compositionally biased region" description="Polar residues" evidence="5">
    <location>
        <begin position="32"/>
        <end position="47"/>
    </location>
</feature>
<dbReference type="EMBL" id="LFZN01000091">
    <property type="protein sequence ID" value="KXS99465.1"/>
    <property type="molecule type" value="Genomic_DNA"/>
</dbReference>
<gene>
    <name evidence="7" type="ORF">AC578_3780</name>
</gene>
<evidence type="ECO:0000256" key="5">
    <source>
        <dbReference type="SAM" id="MobiDB-lite"/>
    </source>
</evidence>
<feature type="compositionally biased region" description="Basic and acidic residues" evidence="5">
    <location>
        <begin position="279"/>
        <end position="295"/>
    </location>
</feature>
<feature type="compositionally biased region" description="Low complexity" evidence="5">
    <location>
        <begin position="227"/>
        <end position="247"/>
    </location>
</feature>
<feature type="region of interest" description="Disordered" evidence="5">
    <location>
        <begin position="1"/>
        <end position="360"/>
    </location>
</feature>
<evidence type="ECO:0000256" key="2">
    <source>
        <dbReference type="ARBA" id="ARBA00023155"/>
    </source>
</evidence>
<feature type="compositionally biased region" description="Polar residues" evidence="5">
    <location>
        <begin position="248"/>
        <end position="258"/>
    </location>
</feature>
<dbReference type="InterPro" id="IPR001356">
    <property type="entry name" value="HD"/>
</dbReference>
<protein>
    <recommendedName>
        <fullName evidence="6">Homeobox domain-containing protein</fullName>
    </recommendedName>
</protein>
<feature type="domain" description="Homeobox" evidence="6">
    <location>
        <begin position="381"/>
        <end position="459"/>
    </location>
</feature>
<evidence type="ECO:0000313" key="7">
    <source>
        <dbReference type="EMBL" id="KXS99465.1"/>
    </source>
</evidence>
<name>A0A139HAJ7_9PEZI</name>
<keyword evidence="8" id="KW-1185">Reference proteome</keyword>
<dbReference type="Proteomes" id="UP000070133">
    <property type="component" value="Unassembled WGS sequence"/>
</dbReference>
<dbReference type="CDD" id="cd00086">
    <property type="entry name" value="homeodomain"/>
    <property type="match status" value="1"/>
</dbReference>
<dbReference type="Pfam" id="PF05920">
    <property type="entry name" value="Homeobox_KN"/>
    <property type="match status" value="1"/>
</dbReference>
<dbReference type="OrthoDB" id="10056939at2759"/>
<dbReference type="PROSITE" id="PS50071">
    <property type="entry name" value="HOMEOBOX_2"/>
    <property type="match status" value="1"/>
</dbReference>
<dbReference type="SMART" id="SM00389">
    <property type="entry name" value="HOX"/>
    <property type="match status" value="1"/>
</dbReference>